<dbReference type="SMART" id="SM00320">
    <property type="entry name" value="WD40"/>
    <property type="match status" value="3"/>
</dbReference>
<evidence type="ECO:0000313" key="8">
    <source>
        <dbReference type="Proteomes" id="UP000305948"/>
    </source>
</evidence>
<accession>A0A5C3NKL6</accession>
<organism evidence="7 8">
    <name type="scientific">Heliocybe sulcata</name>
    <dbReference type="NCBI Taxonomy" id="5364"/>
    <lineage>
        <taxon>Eukaryota</taxon>
        <taxon>Fungi</taxon>
        <taxon>Dikarya</taxon>
        <taxon>Basidiomycota</taxon>
        <taxon>Agaricomycotina</taxon>
        <taxon>Agaricomycetes</taxon>
        <taxon>Gloeophyllales</taxon>
        <taxon>Gloeophyllaceae</taxon>
        <taxon>Heliocybe</taxon>
    </lineage>
</organism>
<dbReference type="AlphaFoldDB" id="A0A5C3NKL6"/>
<dbReference type="InterPro" id="IPR001680">
    <property type="entry name" value="WD40_rpt"/>
</dbReference>
<keyword evidence="4" id="KW-0805">Transcription regulation</keyword>
<name>A0A5C3NKL6_9AGAM</name>
<comment type="similarity">
    <text evidence="1">Belongs to the WD repeat ESC family.</text>
</comment>
<keyword evidence="2 6" id="KW-0853">WD repeat</keyword>
<keyword evidence="3" id="KW-0677">Repeat</keyword>
<dbReference type="Pfam" id="PF00400">
    <property type="entry name" value="WD40"/>
    <property type="match status" value="2"/>
</dbReference>
<dbReference type="EMBL" id="ML213503">
    <property type="protein sequence ID" value="TFK57016.1"/>
    <property type="molecule type" value="Genomic_DNA"/>
</dbReference>
<evidence type="ECO:0000313" key="7">
    <source>
        <dbReference type="EMBL" id="TFK57016.1"/>
    </source>
</evidence>
<feature type="repeat" description="WD" evidence="6">
    <location>
        <begin position="224"/>
        <end position="255"/>
    </location>
</feature>
<evidence type="ECO:0000256" key="3">
    <source>
        <dbReference type="ARBA" id="ARBA00022737"/>
    </source>
</evidence>
<dbReference type="SUPFAM" id="SSF50978">
    <property type="entry name" value="WD40 repeat-like"/>
    <property type="match status" value="1"/>
</dbReference>
<proteinExistence type="inferred from homology"/>
<dbReference type="Proteomes" id="UP000305948">
    <property type="component" value="Unassembled WGS sequence"/>
</dbReference>
<dbReference type="OrthoDB" id="7318948at2759"/>
<sequence>MPEPWYRHTESPIPFSRSQKIASHDPAGSAFTAVATFPWTLDSISTLCDGSFDTPELRRQWAQIVKDWYGASIVGAKGKIYIMPRQGSGSARPLCVRLPPGDNTLSSTQVTCVAWAMGSLLAPTAIILFAARSLLYIVDARIRQIDITSLAVHPVHPYIFCSTSRDFTTRIYDLTQPPAQYPHNPHWPPSKHPSMAGAAYGLQMSEPEGEGIGRCVAVLAGGRSGGHAAAVLSASFHPVLPLIATCGMDRAAKIWPIPSLEGDRIAREDKPFFSTSLLHQARILSITWLSQDVLLTHSAPALLRADKDDKESATYETEGTLAVWRWLGVDRFFPPGFEDAAAQRVKRGCASDYQESASFKIISVLKLPMTTRHVHVYQSPVHDPIVLVPQLNKIRILNVCNLDPCPPPPFPHEDDLAETTKRLEITSAQRPRTTSAAAVAYPELDAFSPDCWDLVVPQEGTDDAGALVIEACEVSQDGRVITAVGSKGHIWVWRMHTGD</sequence>
<evidence type="ECO:0000256" key="4">
    <source>
        <dbReference type="ARBA" id="ARBA00023015"/>
    </source>
</evidence>
<evidence type="ECO:0000256" key="6">
    <source>
        <dbReference type="PROSITE-ProRule" id="PRU00221"/>
    </source>
</evidence>
<dbReference type="PROSITE" id="PS50082">
    <property type="entry name" value="WD_REPEATS_2"/>
    <property type="match status" value="1"/>
</dbReference>
<dbReference type="PANTHER" id="PTHR10253">
    <property type="entry name" value="POLYCOMB PROTEIN"/>
    <property type="match status" value="1"/>
</dbReference>
<dbReference type="InterPro" id="IPR036322">
    <property type="entry name" value="WD40_repeat_dom_sf"/>
</dbReference>
<dbReference type="InterPro" id="IPR051243">
    <property type="entry name" value="PcG_WD-repeat"/>
</dbReference>
<evidence type="ECO:0000256" key="1">
    <source>
        <dbReference type="ARBA" id="ARBA00008075"/>
    </source>
</evidence>
<keyword evidence="5" id="KW-0804">Transcription</keyword>
<keyword evidence="8" id="KW-1185">Reference proteome</keyword>
<dbReference type="STRING" id="5364.A0A5C3NKL6"/>
<evidence type="ECO:0000256" key="5">
    <source>
        <dbReference type="ARBA" id="ARBA00023163"/>
    </source>
</evidence>
<dbReference type="Gene3D" id="2.130.10.10">
    <property type="entry name" value="YVTN repeat-like/Quinoprotein amine dehydrogenase"/>
    <property type="match status" value="1"/>
</dbReference>
<gene>
    <name evidence="7" type="ORF">OE88DRAFT_1730442</name>
</gene>
<evidence type="ECO:0000256" key="2">
    <source>
        <dbReference type="ARBA" id="ARBA00022574"/>
    </source>
</evidence>
<protein>
    <submittedName>
        <fullName evidence="7">Uncharacterized protein</fullName>
    </submittedName>
</protein>
<dbReference type="InterPro" id="IPR015943">
    <property type="entry name" value="WD40/YVTN_repeat-like_dom_sf"/>
</dbReference>
<reference evidence="7 8" key="1">
    <citation type="journal article" date="2019" name="Nat. Ecol. Evol.">
        <title>Megaphylogeny resolves global patterns of mushroom evolution.</title>
        <authorList>
            <person name="Varga T."/>
            <person name="Krizsan K."/>
            <person name="Foldi C."/>
            <person name="Dima B."/>
            <person name="Sanchez-Garcia M."/>
            <person name="Sanchez-Ramirez S."/>
            <person name="Szollosi G.J."/>
            <person name="Szarkandi J.G."/>
            <person name="Papp V."/>
            <person name="Albert L."/>
            <person name="Andreopoulos W."/>
            <person name="Angelini C."/>
            <person name="Antonin V."/>
            <person name="Barry K.W."/>
            <person name="Bougher N.L."/>
            <person name="Buchanan P."/>
            <person name="Buyck B."/>
            <person name="Bense V."/>
            <person name="Catcheside P."/>
            <person name="Chovatia M."/>
            <person name="Cooper J."/>
            <person name="Damon W."/>
            <person name="Desjardin D."/>
            <person name="Finy P."/>
            <person name="Geml J."/>
            <person name="Haridas S."/>
            <person name="Hughes K."/>
            <person name="Justo A."/>
            <person name="Karasinski D."/>
            <person name="Kautmanova I."/>
            <person name="Kiss B."/>
            <person name="Kocsube S."/>
            <person name="Kotiranta H."/>
            <person name="LaButti K.M."/>
            <person name="Lechner B.E."/>
            <person name="Liimatainen K."/>
            <person name="Lipzen A."/>
            <person name="Lukacs Z."/>
            <person name="Mihaltcheva S."/>
            <person name="Morgado L.N."/>
            <person name="Niskanen T."/>
            <person name="Noordeloos M.E."/>
            <person name="Ohm R.A."/>
            <person name="Ortiz-Santana B."/>
            <person name="Ovrebo C."/>
            <person name="Racz N."/>
            <person name="Riley R."/>
            <person name="Savchenko A."/>
            <person name="Shiryaev A."/>
            <person name="Soop K."/>
            <person name="Spirin V."/>
            <person name="Szebenyi C."/>
            <person name="Tomsovsky M."/>
            <person name="Tulloss R.E."/>
            <person name="Uehling J."/>
            <person name="Grigoriev I.V."/>
            <person name="Vagvolgyi C."/>
            <person name="Papp T."/>
            <person name="Martin F.M."/>
            <person name="Miettinen O."/>
            <person name="Hibbett D.S."/>
            <person name="Nagy L.G."/>
        </authorList>
    </citation>
    <scope>NUCLEOTIDE SEQUENCE [LARGE SCALE GENOMIC DNA]</scope>
    <source>
        <strain evidence="7 8">OMC1185</strain>
    </source>
</reference>